<keyword evidence="2" id="KW-1185">Reference proteome</keyword>
<organism evidence="1 2">
    <name type="scientific">Erysiphe neolycopersici</name>
    <dbReference type="NCBI Taxonomy" id="212602"/>
    <lineage>
        <taxon>Eukaryota</taxon>
        <taxon>Fungi</taxon>
        <taxon>Dikarya</taxon>
        <taxon>Ascomycota</taxon>
        <taxon>Pezizomycotina</taxon>
        <taxon>Leotiomycetes</taxon>
        <taxon>Erysiphales</taxon>
        <taxon>Erysiphaceae</taxon>
        <taxon>Erysiphe</taxon>
    </lineage>
</organism>
<dbReference type="PANTHER" id="PTHR28075">
    <property type="entry name" value="CHROMOSOME 16, WHOLE GENOME SHOTGUN SEQUENCE"/>
    <property type="match status" value="1"/>
</dbReference>
<reference evidence="1 2" key="1">
    <citation type="journal article" date="2018" name="BMC Genomics">
        <title>Comparative genome analyses reveal sequence features reflecting distinct modes of host-adaptation between dicot and monocot powdery mildew.</title>
        <authorList>
            <person name="Wu Y."/>
            <person name="Ma X."/>
            <person name="Pan Z."/>
            <person name="Kale S.D."/>
            <person name="Song Y."/>
            <person name="King H."/>
            <person name="Zhang Q."/>
            <person name="Presley C."/>
            <person name="Deng X."/>
            <person name="Wei C.I."/>
            <person name="Xiao S."/>
        </authorList>
    </citation>
    <scope>NUCLEOTIDE SEQUENCE [LARGE SCALE GENOMIC DNA]</scope>
    <source>
        <strain evidence="1">UMSG2</strain>
    </source>
</reference>
<dbReference type="Pfam" id="PF08520">
    <property type="entry name" value="Mitofissin"/>
    <property type="match status" value="1"/>
</dbReference>
<dbReference type="InterPro" id="IPR013726">
    <property type="entry name" value="Mitofissin"/>
</dbReference>
<gene>
    <name evidence="1" type="ORF">OnM2_054005</name>
</gene>
<name>A0A420HRL9_9PEZI</name>
<dbReference type="STRING" id="212602.A0A420HRL9"/>
<dbReference type="PANTHER" id="PTHR28075:SF1">
    <property type="entry name" value="DUF1748-DOMAIN-CONTAINING PROTEIN"/>
    <property type="match status" value="1"/>
</dbReference>
<comment type="caution">
    <text evidence="1">The sequence shown here is derived from an EMBL/GenBank/DDBJ whole genome shotgun (WGS) entry which is preliminary data.</text>
</comment>
<sequence length="62" mass="7287">MDIRKEIPETNFLNLGFRLKKNSLSEDKNINNWIDRYLGVGEWMMDKSVAIAGSSGWFERKH</sequence>
<proteinExistence type="predicted"/>
<evidence type="ECO:0000313" key="2">
    <source>
        <dbReference type="Proteomes" id="UP000286134"/>
    </source>
</evidence>
<protein>
    <submittedName>
        <fullName evidence="1">Uncharacterized protein</fullName>
    </submittedName>
</protein>
<accession>A0A420HRL9</accession>
<dbReference type="EMBL" id="MCFK01005435">
    <property type="protein sequence ID" value="RKF60095.1"/>
    <property type="molecule type" value="Genomic_DNA"/>
</dbReference>
<dbReference type="AlphaFoldDB" id="A0A420HRL9"/>
<dbReference type="GO" id="GO:0005737">
    <property type="term" value="C:cytoplasm"/>
    <property type="evidence" value="ECO:0007669"/>
    <property type="project" value="TreeGrafter"/>
</dbReference>
<dbReference type="OrthoDB" id="16824at2759"/>
<evidence type="ECO:0000313" key="1">
    <source>
        <dbReference type="EMBL" id="RKF60095.1"/>
    </source>
</evidence>
<dbReference type="Proteomes" id="UP000286134">
    <property type="component" value="Unassembled WGS sequence"/>
</dbReference>